<name>U7D8S6_9BACT</name>
<sequence length="67" mass="7720">MSNINPRTGKRKGRFLWKGDPHDRAREIEEIRRRVSSGYYSSNKVMNGLVEDLAPQMSDSIGMEMYG</sequence>
<dbReference type="RefSeq" id="WP_022637000.1">
    <property type="nucleotide sequence ID" value="NZ_ASJR01000012.1"/>
</dbReference>
<comment type="caution">
    <text evidence="1">The sequence shown here is derived from an EMBL/GenBank/DDBJ whole genome shotgun (WGS) entry which is preliminary data.</text>
</comment>
<protein>
    <recommendedName>
        <fullName evidence="3">Anti-sigma-28 factor FlgM C-terminal domain-containing protein</fullName>
    </recommendedName>
</protein>
<dbReference type="AlphaFoldDB" id="U7D8S6"/>
<keyword evidence="2" id="KW-1185">Reference proteome</keyword>
<gene>
    <name evidence="1" type="ORF">CALK_1546</name>
</gene>
<evidence type="ECO:0008006" key="3">
    <source>
        <dbReference type="Google" id="ProtNLM"/>
    </source>
</evidence>
<organism evidence="1 2">
    <name type="scientific">Chitinivibrio alkaliphilus ACht1</name>
    <dbReference type="NCBI Taxonomy" id="1313304"/>
    <lineage>
        <taxon>Bacteria</taxon>
        <taxon>Pseudomonadati</taxon>
        <taxon>Fibrobacterota</taxon>
        <taxon>Chitinivibrionia</taxon>
        <taxon>Chitinivibrionales</taxon>
        <taxon>Chitinivibrionaceae</taxon>
        <taxon>Chitinivibrio</taxon>
    </lineage>
</organism>
<dbReference type="Proteomes" id="UP000017148">
    <property type="component" value="Unassembled WGS sequence"/>
</dbReference>
<proteinExistence type="predicted"/>
<reference evidence="1 2" key="1">
    <citation type="journal article" date="2013" name="Environ. Microbiol.">
        <title>Genome analysis of Chitinivibrio alkaliphilus gen. nov., sp. nov., a novel extremely haloalkaliphilic anaerobic chitinolytic bacterium from the candidate phylum Termite Group 3.</title>
        <authorList>
            <person name="Sorokin D.Y."/>
            <person name="Gumerov V.M."/>
            <person name="Rakitin A.L."/>
            <person name="Beletsky A.V."/>
            <person name="Damste J.S."/>
            <person name="Muyzer G."/>
            <person name="Mardanov A.V."/>
            <person name="Ravin N.V."/>
        </authorList>
    </citation>
    <scope>NUCLEOTIDE SEQUENCE [LARGE SCALE GENOMIC DNA]</scope>
    <source>
        <strain evidence="1 2">ACht1</strain>
    </source>
</reference>
<evidence type="ECO:0000313" key="2">
    <source>
        <dbReference type="Proteomes" id="UP000017148"/>
    </source>
</evidence>
<dbReference type="EMBL" id="ASJR01000012">
    <property type="protein sequence ID" value="ERP31502.1"/>
    <property type="molecule type" value="Genomic_DNA"/>
</dbReference>
<accession>U7D8S6</accession>
<dbReference type="STRING" id="1313304.CALK_1546"/>
<evidence type="ECO:0000313" key="1">
    <source>
        <dbReference type="EMBL" id="ERP31502.1"/>
    </source>
</evidence>